<keyword evidence="2" id="KW-1185">Reference proteome</keyword>
<organism evidence="1 2">
    <name type="scientific">Candidatus Sulfobium mesophilum</name>
    <dbReference type="NCBI Taxonomy" id="2016548"/>
    <lineage>
        <taxon>Bacteria</taxon>
        <taxon>Pseudomonadati</taxon>
        <taxon>Nitrospirota</taxon>
        <taxon>Nitrospiria</taxon>
        <taxon>Nitrospirales</taxon>
        <taxon>Nitrospiraceae</taxon>
        <taxon>Candidatus Sulfobium</taxon>
    </lineage>
</organism>
<dbReference type="InterPro" id="IPR024755">
    <property type="entry name" value="cpYpsA"/>
</dbReference>
<dbReference type="AlphaFoldDB" id="A0A2U3QHZ0"/>
<sequence>MKELKSRHYQARTEKNALDADATLIFTFNRMGSGSALRKKITDQHYKPWLHINLSKQQDYEAIRIVSEWLDAVLDPIY</sequence>
<evidence type="ECO:0000313" key="1">
    <source>
        <dbReference type="EMBL" id="SPQ01027.1"/>
    </source>
</evidence>
<dbReference type="Proteomes" id="UP000245125">
    <property type="component" value="Unassembled WGS sequence"/>
</dbReference>
<name>A0A2U3QHZ0_9BACT</name>
<accession>A0A2U3QHZ0</accession>
<dbReference type="EMBL" id="OUUY01000086">
    <property type="protein sequence ID" value="SPQ01027.1"/>
    <property type="molecule type" value="Genomic_DNA"/>
</dbReference>
<evidence type="ECO:0000313" key="2">
    <source>
        <dbReference type="Proteomes" id="UP000245125"/>
    </source>
</evidence>
<dbReference type="Gene3D" id="3.40.50.450">
    <property type="match status" value="1"/>
</dbReference>
<protein>
    <submittedName>
        <fullName evidence="1">Uncharacterized protein</fullName>
    </submittedName>
</protein>
<dbReference type="Pfam" id="PF12694">
    <property type="entry name" value="cpYpsA"/>
    <property type="match status" value="1"/>
</dbReference>
<gene>
    <name evidence="1" type="ORF">NBG4_40067</name>
</gene>
<reference evidence="2" key="1">
    <citation type="submission" date="2018-03" db="EMBL/GenBank/DDBJ databases">
        <authorList>
            <person name="Zecchin S."/>
        </authorList>
    </citation>
    <scope>NUCLEOTIDE SEQUENCE [LARGE SCALE GENOMIC DNA]</scope>
</reference>
<proteinExistence type="predicted"/>
<dbReference type="OrthoDB" id="283616at2"/>